<evidence type="ECO:0000313" key="3">
    <source>
        <dbReference type="Proteomes" id="UP000239326"/>
    </source>
</evidence>
<dbReference type="EMBL" id="CP027669">
    <property type="protein sequence ID" value="AVO40459.1"/>
    <property type="molecule type" value="Genomic_DNA"/>
</dbReference>
<dbReference type="SUPFAM" id="SSF53448">
    <property type="entry name" value="Nucleotide-diphospho-sugar transferases"/>
    <property type="match status" value="1"/>
</dbReference>
<dbReference type="Pfam" id="PF00535">
    <property type="entry name" value="Glycos_transf_2"/>
    <property type="match status" value="1"/>
</dbReference>
<reference evidence="2 3" key="1">
    <citation type="submission" date="2018-03" db="EMBL/GenBank/DDBJ databases">
        <title>Genome sequencing of Simplicispira sp.</title>
        <authorList>
            <person name="Kim S.-J."/>
            <person name="Heo J."/>
            <person name="Kwon S.-W."/>
        </authorList>
    </citation>
    <scope>NUCLEOTIDE SEQUENCE [LARGE SCALE GENOMIC DNA]</scope>
    <source>
        <strain evidence="2 3">SC1-8</strain>
    </source>
</reference>
<organism evidence="2 3">
    <name type="scientific">Simplicispira suum</name>
    <dbReference type="NCBI Taxonomy" id="2109915"/>
    <lineage>
        <taxon>Bacteria</taxon>
        <taxon>Pseudomonadati</taxon>
        <taxon>Pseudomonadota</taxon>
        <taxon>Betaproteobacteria</taxon>
        <taxon>Burkholderiales</taxon>
        <taxon>Comamonadaceae</taxon>
        <taxon>Simplicispira</taxon>
    </lineage>
</organism>
<dbReference type="Proteomes" id="UP000239326">
    <property type="component" value="Chromosome"/>
</dbReference>
<evidence type="ECO:0000259" key="1">
    <source>
        <dbReference type="Pfam" id="PF00535"/>
    </source>
</evidence>
<proteinExistence type="predicted"/>
<dbReference type="OrthoDB" id="9802649at2"/>
<dbReference type="InterPro" id="IPR001173">
    <property type="entry name" value="Glyco_trans_2-like"/>
</dbReference>
<protein>
    <recommendedName>
        <fullName evidence="1">Glycosyltransferase 2-like domain-containing protein</fullName>
    </recommendedName>
</protein>
<dbReference type="Gene3D" id="3.90.550.10">
    <property type="entry name" value="Spore Coat Polysaccharide Biosynthesis Protein SpsA, Chain A"/>
    <property type="match status" value="1"/>
</dbReference>
<dbReference type="PANTHER" id="PTHR22916">
    <property type="entry name" value="GLYCOSYLTRANSFERASE"/>
    <property type="match status" value="1"/>
</dbReference>
<keyword evidence="3" id="KW-1185">Reference proteome</keyword>
<dbReference type="GO" id="GO:0016758">
    <property type="term" value="F:hexosyltransferase activity"/>
    <property type="evidence" value="ECO:0007669"/>
    <property type="project" value="UniProtKB-ARBA"/>
</dbReference>
<gene>
    <name evidence="2" type="ORF">C6571_03435</name>
</gene>
<accession>A0A2S0MX34</accession>
<name>A0A2S0MX34_9BURK</name>
<dbReference type="KEGG" id="simp:C6571_03435"/>
<feature type="domain" description="Glycosyltransferase 2-like" evidence="1">
    <location>
        <begin position="15"/>
        <end position="183"/>
    </location>
</feature>
<sequence>MEYCVIESDLPLVTFVLLTYNQEDYIREAVQAAVCQEFSSIEIILSDDCSTDGTFDIMREFVKSYNGPHKIILNRTRKNLGICGHLNSILKIAQGEIIINAAGDDISLPNRTKLLYERFLADGEKTVAVFSNAEVVNFQGDRQRRFFRVPPKYSKNIDEFMVNRNCWALGCTFAFRKNIFDKYGALDSSVFQEDGLLAFRSLLEGELGYVDELLVKYRIHDSNVSNIENPKKLLILQRNVHRMNKIWLDEAIKFKGENRRLVSILRREYIYSRIKGALFSIPLIGYTYNYALLGLVKVVRVARNLASNEL</sequence>
<evidence type="ECO:0000313" key="2">
    <source>
        <dbReference type="EMBL" id="AVO40459.1"/>
    </source>
</evidence>
<dbReference type="InterPro" id="IPR029044">
    <property type="entry name" value="Nucleotide-diphossugar_trans"/>
</dbReference>
<dbReference type="PANTHER" id="PTHR22916:SF3">
    <property type="entry name" value="UDP-GLCNAC:BETAGAL BETA-1,3-N-ACETYLGLUCOSAMINYLTRANSFERASE-LIKE PROTEIN 1"/>
    <property type="match status" value="1"/>
</dbReference>
<dbReference type="AlphaFoldDB" id="A0A2S0MX34"/>